<protein>
    <submittedName>
        <fullName evidence="2">Uncharacterized protein</fullName>
    </submittedName>
</protein>
<keyword evidence="1" id="KW-1133">Transmembrane helix</keyword>
<keyword evidence="1" id="KW-0812">Transmembrane</keyword>
<evidence type="ECO:0000256" key="1">
    <source>
        <dbReference type="SAM" id="Phobius"/>
    </source>
</evidence>
<gene>
    <name evidence="2" type="ORF">AWB69_07128</name>
</gene>
<evidence type="ECO:0000313" key="3">
    <source>
        <dbReference type="Proteomes" id="UP000054683"/>
    </source>
</evidence>
<proteinExistence type="predicted"/>
<accession>A0A158J3S3</accession>
<name>A0A158J3S3_9BURK</name>
<dbReference type="AlphaFoldDB" id="A0A158J3S3"/>
<reference evidence="2 3" key="1">
    <citation type="submission" date="2016-01" db="EMBL/GenBank/DDBJ databases">
        <authorList>
            <person name="Oliw E.H."/>
        </authorList>
    </citation>
    <scope>NUCLEOTIDE SEQUENCE [LARGE SCALE GENOMIC DNA]</scope>
    <source>
        <strain evidence="2">LMG 27134</strain>
    </source>
</reference>
<keyword evidence="1" id="KW-0472">Membrane</keyword>
<dbReference type="EMBL" id="FCOK02000070">
    <property type="protein sequence ID" value="SAL63508.1"/>
    <property type="molecule type" value="Genomic_DNA"/>
</dbReference>
<sequence length="92" mass="10245">MNLEVWAEVSAWFTAAPTSHSLWFALVGITVAYWVTDIQQLFGWIDAVSETQSFALRPEYLMNAVAIAAKVDVALLAVVIYLLWPGQSVRCI</sequence>
<feature type="transmembrane region" description="Helical" evidence="1">
    <location>
        <begin position="60"/>
        <end position="84"/>
    </location>
</feature>
<evidence type="ECO:0000313" key="2">
    <source>
        <dbReference type="EMBL" id="SAL63508.1"/>
    </source>
</evidence>
<dbReference type="Proteomes" id="UP000054683">
    <property type="component" value="Unassembled WGS sequence"/>
</dbReference>
<feature type="transmembrane region" description="Helical" evidence="1">
    <location>
        <begin position="12"/>
        <end position="35"/>
    </location>
</feature>
<organism evidence="2 3">
    <name type="scientific">Caballeronia udeis</name>
    <dbReference type="NCBI Taxonomy" id="1232866"/>
    <lineage>
        <taxon>Bacteria</taxon>
        <taxon>Pseudomonadati</taxon>
        <taxon>Pseudomonadota</taxon>
        <taxon>Betaproteobacteria</taxon>
        <taxon>Burkholderiales</taxon>
        <taxon>Burkholderiaceae</taxon>
        <taxon>Caballeronia</taxon>
    </lineage>
</organism>